<keyword evidence="2" id="KW-1185">Reference proteome</keyword>
<evidence type="ECO:0000313" key="1">
    <source>
        <dbReference type="EMBL" id="MBU5677648.1"/>
    </source>
</evidence>
<organism evidence="1 2">
    <name type="scientific">Alkaliphilus flagellatus</name>
    <dbReference type="NCBI Taxonomy" id="2841507"/>
    <lineage>
        <taxon>Bacteria</taxon>
        <taxon>Bacillati</taxon>
        <taxon>Bacillota</taxon>
        <taxon>Clostridia</taxon>
        <taxon>Peptostreptococcales</taxon>
        <taxon>Natronincolaceae</taxon>
        <taxon>Alkaliphilus</taxon>
    </lineage>
</organism>
<dbReference type="Pfam" id="PF11518">
    <property type="entry name" value="DUF3221"/>
    <property type="match status" value="1"/>
</dbReference>
<comment type="caution">
    <text evidence="1">The sequence shown here is derived from an EMBL/GenBank/DDBJ whole genome shotgun (WGS) entry which is preliminary data.</text>
</comment>
<accession>A0ABS6G581</accession>
<dbReference type="EMBL" id="JAHLQK010000006">
    <property type="protein sequence ID" value="MBU5677648.1"/>
    <property type="molecule type" value="Genomic_DNA"/>
</dbReference>
<name>A0ABS6G581_9FIRM</name>
<sequence>MIFTIVAGCSNSEKDNEVSFIATVLENNQSYLLVEPVEGSSELSSADKIMVSIGDETLLKSQNEQTIVDNIEVGSKVEVFYDGRIAESYPAQINTCHQVKILDYNIFTTEDENFLVKTYINKLELKENEEISMYSTIEYIGEKDNITIWSGEPYFHYTIYNGQEYFNEGITEDLLKQTVLNKGEIYTIPFSKSGGFSGDDPKADFWKHYYSEKELKLPKGEYSFTAYTDFALTEEQTEKVTLKIDFEVKVK</sequence>
<protein>
    <submittedName>
        <fullName evidence="1">YobA family protein</fullName>
    </submittedName>
</protein>
<dbReference type="InterPro" id="IPR021598">
    <property type="entry name" value="DUF3221"/>
</dbReference>
<proteinExistence type="predicted"/>
<reference evidence="1 2" key="1">
    <citation type="submission" date="2021-06" db="EMBL/GenBank/DDBJ databases">
        <authorList>
            <person name="Sun Q."/>
            <person name="Li D."/>
        </authorList>
    </citation>
    <scope>NUCLEOTIDE SEQUENCE [LARGE SCALE GENOMIC DNA]</scope>
    <source>
        <strain evidence="1 2">MSJ-5</strain>
    </source>
</reference>
<evidence type="ECO:0000313" key="2">
    <source>
        <dbReference type="Proteomes" id="UP000779508"/>
    </source>
</evidence>
<dbReference type="Proteomes" id="UP000779508">
    <property type="component" value="Unassembled WGS sequence"/>
</dbReference>
<gene>
    <name evidence="1" type="ORF">KQI88_14600</name>
</gene>